<keyword evidence="13" id="KW-0175">Coiled coil</keyword>
<evidence type="ECO:0000256" key="7">
    <source>
        <dbReference type="ARBA" id="ARBA00053401"/>
    </source>
</evidence>
<organism evidence="15 16">
    <name type="scientific">Candidatus Eisenbergiella merdigallinarum</name>
    <dbReference type="NCBI Taxonomy" id="2838552"/>
    <lineage>
        <taxon>Bacteria</taxon>
        <taxon>Bacillati</taxon>
        <taxon>Bacillota</taxon>
        <taxon>Clostridia</taxon>
        <taxon>Lachnospirales</taxon>
        <taxon>Lachnospiraceae</taxon>
        <taxon>Eisenbergiella</taxon>
    </lineage>
</organism>
<comment type="subunit">
    <text evidence="3 10">Homodimer.</text>
</comment>
<evidence type="ECO:0000256" key="10">
    <source>
        <dbReference type="HAMAP-Rule" id="MF_01151"/>
    </source>
</evidence>
<evidence type="ECO:0000256" key="4">
    <source>
        <dbReference type="ARBA" id="ARBA00022490"/>
    </source>
</evidence>
<evidence type="ECO:0000256" key="2">
    <source>
        <dbReference type="ARBA" id="ARBA00009054"/>
    </source>
</evidence>
<dbReference type="InterPro" id="IPR009012">
    <property type="entry name" value="GrpE_head"/>
</dbReference>
<accession>A0A9D2MTP8</accession>
<dbReference type="Gene3D" id="2.30.22.10">
    <property type="entry name" value="Head domain of nucleotide exchange factor GrpE"/>
    <property type="match status" value="1"/>
</dbReference>
<feature type="coiled-coil region" evidence="13">
    <location>
        <begin position="78"/>
        <end position="105"/>
    </location>
</feature>
<dbReference type="FunFam" id="2.30.22.10:FF:000001">
    <property type="entry name" value="Protein GrpE"/>
    <property type="match status" value="1"/>
</dbReference>
<proteinExistence type="inferred from homology"/>
<dbReference type="PANTHER" id="PTHR21237:SF23">
    <property type="entry name" value="GRPE PROTEIN HOMOLOG, MITOCHONDRIAL"/>
    <property type="match status" value="1"/>
</dbReference>
<gene>
    <name evidence="10 15" type="primary">grpE</name>
    <name evidence="15" type="ORF">H9763_08365</name>
</gene>
<dbReference type="PROSITE" id="PS01071">
    <property type="entry name" value="GRPE"/>
    <property type="match status" value="1"/>
</dbReference>
<dbReference type="PRINTS" id="PR00773">
    <property type="entry name" value="GRPEPROTEIN"/>
</dbReference>
<evidence type="ECO:0000256" key="13">
    <source>
        <dbReference type="SAM" id="Coils"/>
    </source>
</evidence>
<dbReference type="HAMAP" id="MF_01151">
    <property type="entry name" value="GrpE"/>
    <property type="match status" value="1"/>
</dbReference>
<keyword evidence="6 10" id="KW-0143">Chaperone</keyword>
<evidence type="ECO:0000256" key="1">
    <source>
        <dbReference type="ARBA" id="ARBA00004496"/>
    </source>
</evidence>
<dbReference type="CDD" id="cd00446">
    <property type="entry name" value="GrpE"/>
    <property type="match status" value="1"/>
</dbReference>
<dbReference type="EMBL" id="DWXE01000028">
    <property type="protein sequence ID" value="HJB91465.1"/>
    <property type="molecule type" value="Genomic_DNA"/>
</dbReference>
<dbReference type="GO" id="GO:0042803">
    <property type="term" value="F:protein homodimerization activity"/>
    <property type="evidence" value="ECO:0007669"/>
    <property type="project" value="InterPro"/>
</dbReference>
<evidence type="ECO:0000256" key="6">
    <source>
        <dbReference type="ARBA" id="ARBA00023186"/>
    </source>
</evidence>
<comment type="function">
    <text evidence="7 10 11">Participates actively in the response to hyperosmotic and heat shock by preventing the aggregation of stress-denatured proteins, in association with DnaK and GrpE. It is the nucleotide exchange factor for DnaK and may function as a thermosensor. Unfolded proteins bind initially to DnaJ; upon interaction with the DnaJ-bound protein, DnaK hydrolyzes its bound ATP, resulting in the formation of a stable complex. GrpE releases ADP from DnaK; ATP binding to DnaK triggers the release of the substrate protein, thus completing the reaction cycle. Several rounds of ATP-dependent interactions between DnaJ, DnaK and GrpE are required for fully efficient folding.</text>
</comment>
<dbReference type="InterPro" id="IPR013805">
    <property type="entry name" value="GrpE_CC"/>
</dbReference>
<dbReference type="Pfam" id="PF01025">
    <property type="entry name" value="GrpE"/>
    <property type="match status" value="1"/>
</dbReference>
<dbReference type="SUPFAM" id="SSF51064">
    <property type="entry name" value="Head domain of nucleotide exchange factor GrpE"/>
    <property type="match status" value="1"/>
</dbReference>
<comment type="similarity">
    <text evidence="2 10 12">Belongs to the GrpE family.</text>
</comment>
<dbReference type="PANTHER" id="PTHR21237">
    <property type="entry name" value="GRPE PROTEIN"/>
    <property type="match status" value="1"/>
</dbReference>
<evidence type="ECO:0000256" key="9">
    <source>
        <dbReference type="ARBA" id="ARBA00076414"/>
    </source>
</evidence>
<evidence type="ECO:0000256" key="14">
    <source>
        <dbReference type="SAM" id="MobiDB-lite"/>
    </source>
</evidence>
<reference evidence="15" key="1">
    <citation type="journal article" date="2021" name="PeerJ">
        <title>Extensive microbial diversity within the chicken gut microbiome revealed by metagenomics and culture.</title>
        <authorList>
            <person name="Gilroy R."/>
            <person name="Ravi A."/>
            <person name="Getino M."/>
            <person name="Pursley I."/>
            <person name="Horton D.L."/>
            <person name="Alikhan N.F."/>
            <person name="Baker D."/>
            <person name="Gharbi K."/>
            <person name="Hall N."/>
            <person name="Watson M."/>
            <person name="Adriaenssens E.M."/>
            <person name="Foster-Nyarko E."/>
            <person name="Jarju S."/>
            <person name="Secka A."/>
            <person name="Antonio M."/>
            <person name="Oren A."/>
            <person name="Chaudhuri R.R."/>
            <person name="La Ragione R."/>
            <person name="Hildebrand F."/>
            <person name="Pallen M.J."/>
        </authorList>
    </citation>
    <scope>NUCLEOTIDE SEQUENCE</scope>
    <source>
        <strain evidence="15">USAMLcec3-2134</strain>
    </source>
</reference>
<feature type="compositionally biased region" description="Low complexity" evidence="14">
    <location>
        <begin position="19"/>
        <end position="33"/>
    </location>
</feature>
<dbReference type="InterPro" id="IPR000740">
    <property type="entry name" value="GrpE"/>
</dbReference>
<evidence type="ECO:0000256" key="5">
    <source>
        <dbReference type="ARBA" id="ARBA00023016"/>
    </source>
</evidence>
<dbReference type="Gene3D" id="3.90.20.20">
    <property type="match status" value="1"/>
</dbReference>
<dbReference type="GO" id="GO:0051082">
    <property type="term" value="F:unfolded protein binding"/>
    <property type="evidence" value="ECO:0007669"/>
    <property type="project" value="TreeGrafter"/>
</dbReference>
<sequence length="223" mass="25089">MADERKVEELNQEAETGCEAPESEAAQAEGAAETSCEAEVLEEESGQEQQEDAQAAEDDADAGREKKGFFSKKKDKKEEGYKAQIAELQDKVMRQMAEFENFRKRTEKEKSAMFETGAKSVIEKILPVVDNFERGLAMVPEEQKEEPFVEGMTKIYRQLLTELENLGVTPIDAVGQEFDPELHNAVMQVENDELESGTVAQELQKGYKYRDSVVRHSMVAVVQ</sequence>
<dbReference type="SUPFAM" id="SSF58014">
    <property type="entry name" value="Coiled-coil domain of nucleotide exchange factor GrpE"/>
    <property type="match status" value="1"/>
</dbReference>
<keyword evidence="5 10" id="KW-0346">Stress response</keyword>
<comment type="subcellular location">
    <subcellularLocation>
        <location evidence="1 10">Cytoplasm</location>
    </subcellularLocation>
</comment>
<protein>
    <recommendedName>
        <fullName evidence="8 10">Protein GrpE</fullName>
    </recommendedName>
    <alternativeName>
        <fullName evidence="9 10">HSP-70 cofactor</fullName>
    </alternativeName>
</protein>
<evidence type="ECO:0000256" key="3">
    <source>
        <dbReference type="ARBA" id="ARBA00011738"/>
    </source>
</evidence>
<feature type="compositionally biased region" description="Acidic residues" evidence="14">
    <location>
        <begin position="39"/>
        <end position="60"/>
    </location>
</feature>
<comment type="caution">
    <text evidence="15">The sequence shown here is derived from an EMBL/GenBank/DDBJ whole genome shotgun (WGS) entry which is preliminary data.</text>
</comment>
<evidence type="ECO:0000256" key="8">
    <source>
        <dbReference type="ARBA" id="ARBA00072274"/>
    </source>
</evidence>
<reference evidence="15" key="2">
    <citation type="submission" date="2021-04" db="EMBL/GenBank/DDBJ databases">
        <authorList>
            <person name="Gilroy R."/>
        </authorList>
    </citation>
    <scope>NUCLEOTIDE SEQUENCE</scope>
    <source>
        <strain evidence="15">USAMLcec3-2134</strain>
    </source>
</reference>
<dbReference type="GO" id="GO:0000774">
    <property type="term" value="F:adenyl-nucleotide exchange factor activity"/>
    <property type="evidence" value="ECO:0007669"/>
    <property type="project" value="InterPro"/>
</dbReference>
<dbReference type="Proteomes" id="UP000886883">
    <property type="component" value="Unassembled WGS sequence"/>
</dbReference>
<dbReference type="GO" id="GO:0051087">
    <property type="term" value="F:protein-folding chaperone binding"/>
    <property type="evidence" value="ECO:0007669"/>
    <property type="project" value="InterPro"/>
</dbReference>
<feature type="region of interest" description="Disordered" evidence="14">
    <location>
        <begin position="1"/>
        <end position="77"/>
    </location>
</feature>
<evidence type="ECO:0000256" key="11">
    <source>
        <dbReference type="RuleBase" id="RU000639"/>
    </source>
</evidence>
<name>A0A9D2MTP8_9FIRM</name>
<keyword evidence="4 10" id="KW-0963">Cytoplasm</keyword>
<evidence type="ECO:0000313" key="16">
    <source>
        <dbReference type="Proteomes" id="UP000886883"/>
    </source>
</evidence>
<dbReference type="AlphaFoldDB" id="A0A9D2MTP8"/>
<dbReference type="GO" id="GO:0006457">
    <property type="term" value="P:protein folding"/>
    <property type="evidence" value="ECO:0007669"/>
    <property type="project" value="InterPro"/>
</dbReference>
<evidence type="ECO:0000313" key="15">
    <source>
        <dbReference type="EMBL" id="HJB91465.1"/>
    </source>
</evidence>
<dbReference type="GO" id="GO:0005737">
    <property type="term" value="C:cytoplasm"/>
    <property type="evidence" value="ECO:0007669"/>
    <property type="project" value="UniProtKB-SubCell"/>
</dbReference>
<evidence type="ECO:0000256" key="12">
    <source>
        <dbReference type="RuleBase" id="RU004478"/>
    </source>
</evidence>
<dbReference type="NCBIfam" id="NF010738">
    <property type="entry name" value="PRK14140.1"/>
    <property type="match status" value="1"/>
</dbReference>